<feature type="domain" description="Phytocyanin" evidence="12">
    <location>
        <begin position="26"/>
        <end position="144"/>
    </location>
</feature>
<keyword evidence="2" id="KW-1003">Cell membrane</keyword>
<feature type="chain" id="PRO_5036443520" description="Phytocyanin domain-containing protein" evidence="11">
    <location>
        <begin position="26"/>
        <end position="193"/>
    </location>
</feature>
<reference evidence="13" key="2">
    <citation type="submission" date="2020-08" db="EMBL/GenBank/DDBJ databases">
        <title>Plant Genome Project.</title>
        <authorList>
            <person name="Zhang R.-G."/>
        </authorList>
    </citation>
    <scope>NUCLEOTIDE SEQUENCE</scope>
    <source>
        <strain evidence="13">Huo1</strain>
        <tissue evidence="13">Leaf</tissue>
    </source>
</reference>
<reference evidence="13" key="1">
    <citation type="submission" date="2018-01" db="EMBL/GenBank/DDBJ databases">
        <authorList>
            <person name="Mao J.F."/>
        </authorList>
    </citation>
    <scope>NUCLEOTIDE SEQUENCE</scope>
    <source>
        <strain evidence="13">Huo1</strain>
        <tissue evidence="13">Leaf</tissue>
    </source>
</reference>
<keyword evidence="4 11" id="KW-0732">Signal</keyword>
<dbReference type="Proteomes" id="UP000298416">
    <property type="component" value="Unassembled WGS sequence"/>
</dbReference>
<evidence type="ECO:0000313" key="13">
    <source>
        <dbReference type="EMBL" id="KAG6391316.1"/>
    </source>
</evidence>
<dbReference type="PANTHER" id="PTHR33021">
    <property type="entry name" value="BLUE COPPER PROTEIN"/>
    <property type="match status" value="1"/>
</dbReference>
<comment type="similarity">
    <text evidence="9">Belongs to the early nodulin-like (ENODL) family.</text>
</comment>
<evidence type="ECO:0000256" key="7">
    <source>
        <dbReference type="ARBA" id="ARBA00023180"/>
    </source>
</evidence>
<dbReference type="InterPro" id="IPR003245">
    <property type="entry name" value="Phytocyanin_dom"/>
</dbReference>
<dbReference type="Pfam" id="PF02298">
    <property type="entry name" value="Cu_bind_like"/>
    <property type="match status" value="1"/>
</dbReference>
<evidence type="ECO:0000313" key="14">
    <source>
        <dbReference type="Proteomes" id="UP000298416"/>
    </source>
</evidence>
<dbReference type="PANTHER" id="PTHR33021:SF197">
    <property type="entry name" value="EARLY NODULIN-LIKE PROTEIN 13"/>
    <property type="match status" value="1"/>
</dbReference>
<dbReference type="PROSITE" id="PS51485">
    <property type="entry name" value="PHYTOCYANIN"/>
    <property type="match status" value="1"/>
</dbReference>
<accession>A0A8X8Z4B7</accession>
<keyword evidence="7" id="KW-0325">Glycoprotein</keyword>
<feature type="compositionally biased region" description="Low complexity" evidence="10">
    <location>
        <begin position="158"/>
        <end position="171"/>
    </location>
</feature>
<dbReference type="InterPro" id="IPR041846">
    <property type="entry name" value="ENL_dom"/>
</dbReference>
<keyword evidence="6" id="KW-1015">Disulfide bond</keyword>
<dbReference type="InterPro" id="IPR008972">
    <property type="entry name" value="Cupredoxin"/>
</dbReference>
<evidence type="ECO:0000256" key="11">
    <source>
        <dbReference type="SAM" id="SignalP"/>
    </source>
</evidence>
<dbReference type="SUPFAM" id="SSF49503">
    <property type="entry name" value="Cupredoxins"/>
    <property type="match status" value="1"/>
</dbReference>
<keyword evidence="3" id="KW-0336">GPI-anchor</keyword>
<evidence type="ECO:0000256" key="2">
    <source>
        <dbReference type="ARBA" id="ARBA00022475"/>
    </source>
</evidence>
<comment type="caution">
    <text evidence="13">The sequence shown here is derived from an EMBL/GenBank/DDBJ whole genome shotgun (WGS) entry which is preliminary data.</text>
</comment>
<dbReference type="GO" id="GO:0098552">
    <property type="term" value="C:side of membrane"/>
    <property type="evidence" value="ECO:0007669"/>
    <property type="project" value="UniProtKB-KW"/>
</dbReference>
<proteinExistence type="inferred from homology"/>
<protein>
    <recommendedName>
        <fullName evidence="12">Phytocyanin domain-containing protein</fullName>
    </recommendedName>
</protein>
<evidence type="ECO:0000256" key="8">
    <source>
        <dbReference type="ARBA" id="ARBA00023288"/>
    </source>
</evidence>
<dbReference type="Gene3D" id="2.60.40.420">
    <property type="entry name" value="Cupredoxins - blue copper proteins"/>
    <property type="match status" value="1"/>
</dbReference>
<dbReference type="InterPro" id="IPR039391">
    <property type="entry name" value="Phytocyanin-like"/>
</dbReference>
<evidence type="ECO:0000256" key="9">
    <source>
        <dbReference type="ARBA" id="ARBA00035011"/>
    </source>
</evidence>
<dbReference type="AlphaFoldDB" id="A0A8X8Z4B7"/>
<organism evidence="13">
    <name type="scientific">Salvia splendens</name>
    <name type="common">Scarlet sage</name>
    <dbReference type="NCBI Taxonomy" id="180675"/>
    <lineage>
        <taxon>Eukaryota</taxon>
        <taxon>Viridiplantae</taxon>
        <taxon>Streptophyta</taxon>
        <taxon>Embryophyta</taxon>
        <taxon>Tracheophyta</taxon>
        <taxon>Spermatophyta</taxon>
        <taxon>Magnoliopsida</taxon>
        <taxon>eudicotyledons</taxon>
        <taxon>Gunneridae</taxon>
        <taxon>Pentapetalae</taxon>
        <taxon>asterids</taxon>
        <taxon>lamiids</taxon>
        <taxon>Lamiales</taxon>
        <taxon>Lamiaceae</taxon>
        <taxon>Nepetoideae</taxon>
        <taxon>Mentheae</taxon>
        <taxon>Salviinae</taxon>
        <taxon>Salvia</taxon>
        <taxon>Salvia subgen. Calosphace</taxon>
        <taxon>core Calosphace</taxon>
    </lineage>
</organism>
<evidence type="ECO:0000256" key="5">
    <source>
        <dbReference type="ARBA" id="ARBA00023136"/>
    </source>
</evidence>
<evidence type="ECO:0000256" key="3">
    <source>
        <dbReference type="ARBA" id="ARBA00022622"/>
    </source>
</evidence>
<name>A0A8X8Z4B7_SALSN</name>
<evidence type="ECO:0000256" key="10">
    <source>
        <dbReference type="SAM" id="MobiDB-lite"/>
    </source>
</evidence>
<dbReference type="GO" id="GO:0005886">
    <property type="term" value="C:plasma membrane"/>
    <property type="evidence" value="ECO:0007669"/>
    <property type="project" value="UniProtKB-SubCell"/>
</dbReference>
<dbReference type="CDD" id="cd11019">
    <property type="entry name" value="OsENODL1_like"/>
    <property type="match status" value="1"/>
</dbReference>
<comment type="subcellular location">
    <subcellularLocation>
        <location evidence="1">Cell membrane</location>
        <topology evidence="1">Lipid-anchor</topology>
        <topology evidence="1">GPI-anchor</topology>
    </subcellularLocation>
</comment>
<keyword evidence="5" id="KW-0472">Membrane</keyword>
<keyword evidence="14" id="KW-1185">Reference proteome</keyword>
<feature type="signal peptide" evidence="11">
    <location>
        <begin position="1"/>
        <end position="25"/>
    </location>
</feature>
<feature type="region of interest" description="Disordered" evidence="10">
    <location>
        <begin position="149"/>
        <end position="171"/>
    </location>
</feature>
<keyword evidence="8" id="KW-0449">Lipoprotein</keyword>
<evidence type="ECO:0000256" key="1">
    <source>
        <dbReference type="ARBA" id="ARBA00004609"/>
    </source>
</evidence>
<gene>
    <name evidence="13" type="ORF">SASPL_149070</name>
</gene>
<evidence type="ECO:0000256" key="4">
    <source>
        <dbReference type="ARBA" id="ARBA00022729"/>
    </source>
</evidence>
<dbReference type="GO" id="GO:0009055">
    <property type="term" value="F:electron transfer activity"/>
    <property type="evidence" value="ECO:0007669"/>
    <property type="project" value="InterPro"/>
</dbReference>
<evidence type="ECO:0000256" key="6">
    <source>
        <dbReference type="ARBA" id="ARBA00023157"/>
    </source>
</evidence>
<sequence length="193" mass="20292">MAAISRPQLSSVLLLLFVSLSFSEARDHLVGGKSGAWKVPASDAESLNHWAEKSRFNIGDSLDLVVNSILPVINFAVWEYDGSKDSVLQVTKRDYVTCNTSKPIETYTGGSTKVKLPHSGPYYFISGANGNCEKGQKVIVVVISERRSNLKNSPAPSPAESEGPAVAPAPTSGAGSLSGGFLAVVLGAMLVAV</sequence>
<evidence type="ECO:0000259" key="12">
    <source>
        <dbReference type="PROSITE" id="PS51485"/>
    </source>
</evidence>
<dbReference type="EMBL" id="PNBA02000019">
    <property type="protein sequence ID" value="KAG6391316.1"/>
    <property type="molecule type" value="Genomic_DNA"/>
</dbReference>